<dbReference type="GO" id="GO:0004713">
    <property type="term" value="F:protein tyrosine kinase activity"/>
    <property type="evidence" value="ECO:0007669"/>
    <property type="project" value="TreeGrafter"/>
</dbReference>
<dbReference type="RefSeq" id="WP_244206811.1">
    <property type="nucleotide sequence ID" value="NZ_FCOE02000028.1"/>
</dbReference>
<dbReference type="STRING" id="1777141.AWB80_06069"/>
<sequence length="377" mass="40989">MRARARAAAQRERRRSRWITLGVILAPVVIAAVYANFIAVPRYSADARFSVRSSSSPPAFPGAAGGLLTTGDSSGLAGGFVDGWAVSDFLNSRDCMQQVDRKIKLRQRLAHTGLDPAARLAPDATEDELYRAYKASVNVSYNMMEQVDVMKVSAFSPRDAAVISGALLEAAQEFVNRMDEKGVSDALKVSRQAVSLAENDARAARASLTRWRVQHGNMDPNADATMLLTLVGQIEGELNGAQINLDKIRAVGNPDHPMLRPAQTLVTTLEKRLADTRRRLSGAGNTEATQLREYEELRNAQTFADSALTAAQQSYQQAFTDTLRLQRYLSVIAKPLPGDRPSSPDTFVLLLEALAAGFVLALAVRFGCALGKEFRHG</sequence>
<name>A0A158D191_9BURK</name>
<proteinExistence type="predicted"/>
<dbReference type="PANTHER" id="PTHR32309">
    <property type="entry name" value="TYROSINE-PROTEIN KINASE"/>
    <property type="match status" value="1"/>
</dbReference>
<evidence type="ECO:0000313" key="2">
    <source>
        <dbReference type="EMBL" id="SAK87607.1"/>
    </source>
</evidence>
<comment type="caution">
    <text evidence="2">The sequence shown here is derived from an EMBL/GenBank/DDBJ whole genome shotgun (WGS) entry which is preliminary data.</text>
</comment>
<dbReference type="GO" id="GO:0005886">
    <property type="term" value="C:plasma membrane"/>
    <property type="evidence" value="ECO:0007669"/>
    <property type="project" value="TreeGrafter"/>
</dbReference>
<accession>A0A158D191</accession>
<keyword evidence="1 2" id="KW-0812">Transmembrane</keyword>
<gene>
    <name evidence="2" type="ORF">AWB80_06069</name>
</gene>
<dbReference type="EMBL" id="FCOE02000028">
    <property type="protein sequence ID" value="SAK87607.1"/>
    <property type="molecule type" value="Genomic_DNA"/>
</dbReference>
<dbReference type="InterPro" id="IPR050445">
    <property type="entry name" value="Bact_polysacc_biosynth/exp"/>
</dbReference>
<dbReference type="Proteomes" id="UP000054911">
    <property type="component" value="Unassembled WGS sequence"/>
</dbReference>
<keyword evidence="3" id="KW-1185">Reference proteome</keyword>
<keyword evidence="1" id="KW-1133">Transmembrane helix</keyword>
<organism evidence="2 3">
    <name type="scientific">Caballeronia pedi</name>
    <dbReference type="NCBI Taxonomy" id="1777141"/>
    <lineage>
        <taxon>Bacteria</taxon>
        <taxon>Pseudomonadati</taxon>
        <taxon>Pseudomonadota</taxon>
        <taxon>Betaproteobacteria</taxon>
        <taxon>Burkholderiales</taxon>
        <taxon>Burkholderiaceae</taxon>
        <taxon>Caballeronia</taxon>
    </lineage>
</organism>
<feature type="transmembrane region" description="Helical" evidence="1">
    <location>
        <begin position="347"/>
        <end position="368"/>
    </location>
</feature>
<reference evidence="2" key="1">
    <citation type="submission" date="2016-01" db="EMBL/GenBank/DDBJ databases">
        <authorList>
            <person name="Peeters C."/>
        </authorList>
    </citation>
    <scope>NUCLEOTIDE SEQUENCE [LARGE SCALE GENOMIC DNA]</scope>
    <source>
        <strain evidence="2">LMG 29323</strain>
    </source>
</reference>
<dbReference type="PANTHER" id="PTHR32309:SF13">
    <property type="entry name" value="FERRIC ENTEROBACTIN TRANSPORT PROTEIN FEPE"/>
    <property type="match status" value="1"/>
</dbReference>
<keyword evidence="1" id="KW-0472">Membrane</keyword>
<dbReference type="AlphaFoldDB" id="A0A158D191"/>
<evidence type="ECO:0000313" key="3">
    <source>
        <dbReference type="Proteomes" id="UP000054911"/>
    </source>
</evidence>
<evidence type="ECO:0000256" key="1">
    <source>
        <dbReference type="SAM" id="Phobius"/>
    </source>
</evidence>
<feature type="transmembrane region" description="Helical" evidence="1">
    <location>
        <begin position="21"/>
        <end position="40"/>
    </location>
</feature>
<protein>
    <submittedName>
        <fullName evidence="2">Capsule polysaccharide export ABC transporter transmembrane protein</fullName>
    </submittedName>
</protein>